<accession>A0ABU0J8G4</accession>
<keyword evidence="1" id="KW-0732">Signal</keyword>
<evidence type="ECO:0000313" key="3">
    <source>
        <dbReference type="Proteomes" id="UP001242480"/>
    </source>
</evidence>
<dbReference type="EMBL" id="JAUSVX010000004">
    <property type="protein sequence ID" value="MDQ0469723.1"/>
    <property type="molecule type" value="Genomic_DNA"/>
</dbReference>
<comment type="caution">
    <text evidence="2">The sequence shown here is derived from an EMBL/GenBank/DDBJ whole genome shotgun (WGS) entry which is preliminary data.</text>
</comment>
<evidence type="ECO:0000256" key="1">
    <source>
        <dbReference type="SAM" id="SignalP"/>
    </source>
</evidence>
<feature type="signal peptide" evidence="1">
    <location>
        <begin position="1"/>
        <end position="23"/>
    </location>
</feature>
<protein>
    <submittedName>
        <fullName evidence="2">Uncharacterized protein</fullName>
    </submittedName>
</protein>
<dbReference type="RefSeq" id="WP_307272703.1">
    <property type="nucleotide sequence ID" value="NZ_JAUSVX010000004.1"/>
</dbReference>
<dbReference type="Proteomes" id="UP001242480">
    <property type="component" value="Unassembled WGS sequence"/>
</dbReference>
<reference evidence="2 3" key="1">
    <citation type="submission" date="2023-07" db="EMBL/GenBank/DDBJ databases">
        <title>Genomic Encyclopedia of Type Strains, Phase IV (KMG-IV): sequencing the most valuable type-strain genomes for metagenomic binning, comparative biology and taxonomic classification.</title>
        <authorList>
            <person name="Goeker M."/>
        </authorList>
    </citation>
    <scope>NUCLEOTIDE SEQUENCE [LARGE SCALE GENOMIC DNA]</scope>
    <source>
        <strain evidence="2 3">DSM 19619</strain>
    </source>
</reference>
<proteinExistence type="predicted"/>
<keyword evidence="3" id="KW-1185">Reference proteome</keyword>
<feature type="chain" id="PRO_5047218246" evidence="1">
    <location>
        <begin position="24"/>
        <end position="81"/>
    </location>
</feature>
<sequence>MRKLNLCLCIAILGLSAGMPAEARQRQAGPTEQEMIARYYNDPYYGYQGGKVCPRWCPNDRTPCDPPNFKYADGRCDPSNR</sequence>
<name>A0ABU0J8G4_9HYPH</name>
<gene>
    <name evidence="2" type="ORF">QO011_002739</name>
</gene>
<organism evidence="2 3">
    <name type="scientific">Labrys wisconsinensis</name>
    <dbReference type="NCBI Taxonomy" id="425677"/>
    <lineage>
        <taxon>Bacteria</taxon>
        <taxon>Pseudomonadati</taxon>
        <taxon>Pseudomonadota</taxon>
        <taxon>Alphaproteobacteria</taxon>
        <taxon>Hyphomicrobiales</taxon>
        <taxon>Xanthobacteraceae</taxon>
        <taxon>Labrys</taxon>
    </lineage>
</organism>
<evidence type="ECO:0000313" key="2">
    <source>
        <dbReference type="EMBL" id="MDQ0469723.1"/>
    </source>
</evidence>